<keyword evidence="1" id="KW-0472">Membrane</keyword>
<comment type="caution">
    <text evidence="2">The sequence shown here is derived from an EMBL/GenBank/DDBJ whole genome shotgun (WGS) entry which is preliminary data.</text>
</comment>
<name>A0ABY0NEY5_9HYPH</name>
<evidence type="ECO:0000313" key="3">
    <source>
        <dbReference type="Proteomes" id="UP000199468"/>
    </source>
</evidence>
<dbReference type="EMBL" id="FNBZ01000001">
    <property type="protein sequence ID" value="SDF36755.1"/>
    <property type="molecule type" value="Genomic_DNA"/>
</dbReference>
<keyword evidence="3" id="KW-1185">Reference proteome</keyword>
<protein>
    <submittedName>
        <fullName evidence="2">Uncharacterized protein</fullName>
    </submittedName>
</protein>
<accession>A0ABY0NEY5</accession>
<feature type="transmembrane region" description="Helical" evidence="1">
    <location>
        <begin position="20"/>
        <end position="42"/>
    </location>
</feature>
<proteinExistence type="predicted"/>
<keyword evidence="1" id="KW-0812">Transmembrane</keyword>
<evidence type="ECO:0000256" key="1">
    <source>
        <dbReference type="SAM" id="Phobius"/>
    </source>
</evidence>
<dbReference type="Proteomes" id="UP000199468">
    <property type="component" value="Unassembled WGS sequence"/>
</dbReference>
<reference evidence="2 3" key="1">
    <citation type="submission" date="2016-10" db="EMBL/GenBank/DDBJ databases">
        <authorList>
            <person name="Varghese N."/>
            <person name="Submissions S."/>
        </authorList>
    </citation>
    <scope>NUCLEOTIDE SEQUENCE [LARGE SCALE GENOMIC DNA]</scope>
    <source>
        <strain evidence="2 3">DSM 26672</strain>
    </source>
</reference>
<organism evidence="2 3">
    <name type="scientific">Bosea robiniae</name>
    <dbReference type="NCBI Taxonomy" id="1036780"/>
    <lineage>
        <taxon>Bacteria</taxon>
        <taxon>Pseudomonadati</taxon>
        <taxon>Pseudomonadota</taxon>
        <taxon>Alphaproteobacteria</taxon>
        <taxon>Hyphomicrobiales</taxon>
        <taxon>Boseaceae</taxon>
        <taxon>Bosea</taxon>
    </lineage>
</organism>
<evidence type="ECO:0000313" key="2">
    <source>
        <dbReference type="EMBL" id="SDF36755.1"/>
    </source>
</evidence>
<dbReference type="RefSeq" id="WP_091855634.1">
    <property type="nucleotide sequence ID" value="NZ_FNBZ01000001.1"/>
</dbReference>
<keyword evidence="1" id="KW-1133">Transmembrane helix</keyword>
<gene>
    <name evidence="2" type="ORF">SAMN05421844_101443</name>
</gene>
<sequence>MNEKVEAMIGNRDGKFVERLIPNFVSALLAVAVALETQYLGFWSDSKAADVQTAAAITRLTNDLAETKRQFKEETMEIKRSAEIDRQKTNELSADVKVILAIMQWIERKVDAR</sequence>